<feature type="compositionally biased region" description="Basic residues" evidence="3">
    <location>
        <begin position="517"/>
        <end position="533"/>
    </location>
</feature>
<dbReference type="SMART" id="SM00360">
    <property type="entry name" value="RRM"/>
    <property type="match status" value="2"/>
</dbReference>
<reference evidence="5 6" key="1">
    <citation type="submission" date="2023-08" db="EMBL/GenBank/DDBJ databases">
        <title>A Necator americanus chromosomal reference genome.</title>
        <authorList>
            <person name="Ilik V."/>
            <person name="Petrzelkova K.J."/>
            <person name="Pardy F."/>
            <person name="Fuh T."/>
            <person name="Niatou-Singa F.S."/>
            <person name="Gouil Q."/>
            <person name="Baker L."/>
            <person name="Ritchie M.E."/>
            <person name="Jex A.R."/>
            <person name="Gazzola D."/>
            <person name="Li H."/>
            <person name="Toshio Fujiwara R."/>
            <person name="Zhan B."/>
            <person name="Aroian R.V."/>
            <person name="Pafco B."/>
            <person name="Schwarz E.M."/>
        </authorList>
    </citation>
    <scope>NUCLEOTIDE SEQUENCE [LARGE SCALE GENOMIC DNA]</scope>
    <source>
        <strain evidence="5 6">Aroian</strain>
        <tissue evidence="5">Whole animal</tissue>
    </source>
</reference>
<accession>A0ABR1DNC3</accession>
<evidence type="ECO:0000259" key="4">
    <source>
        <dbReference type="PROSITE" id="PS50102"/>
    </source>
</evidence>
<feature type="compositionally biased region" description="Basic residues" evidence="3">
    <location>
        <begin position="472"/>
        <end position="482"/>
    </location>
</feature>
<evidence type="ECO:0000256" key="3">
    <source>
        <dbReference type="SAM" id="MobiDB-lite"/>
    </source>
</evidence>
<dbReference type="InterPro" id="IPR000504">
    <property type="entry name" value="RRM_dom"/>
</dbReference>
<dbReference type="InterPro" id="IPR034221">
    <property type="entry name" value="RBM34_RRM2"/>
</dbReference>
<keyword evidence="6" id="KW-1185">Reference proteome</keyword>
<evidence type="ECO:0000313" key="6">
    <source>
        <dbReference type="Proteomes" id="UP001303046"/>
    </source>
</evidence>
<feature type="domain" description="RRM" evidence="4">
    <location>
        <begin position="288"/>
        <end position="382"/>
    </location>
</feature>
<sequence>MQAAAIMLAVIDPGTWKVNESKNPYYMQEQYRYEHASLHESEVVRISGLRSAVLILSMKEKKHSKISLSAPLLDEPTLITDIPKKKKKSSATSASRIAEDVVLDPPKKKKRGHNDIESDLVVEGAAKKEKNKSGSNAASHGHTAQHLEDMFLDPPKKKKRGTNEIENDFVVEGAAKKKKKKSGSDATSNVTIKKQLEGNYVVGSLSAIFGGGSASTSSENSQEVPIFEGETVIKPKKKQKKELLENKTNGHEESQREGEEEKNKDRVQQRENRKKSHEQRMTLEEKKRTLFVGNAPLSMDERSCKKLFSQFGPVDSVRMRSVIPTKETITKRIAHISHNFHEKQTSVNFYVKFKDEESVQKALAYNGTILDRHRIRVDTCTSKAEYDRKLTVFVGNLPLDANEDELANLFEENVGGVSLVRCVKDQATGMGKGFGFVVFNSASSVPLALSMTGMQFQKRELRITKVMKKTKVAKVQHARRKSGNNSQAETRLTKEQTAKIDKYKFSTRKSNVEKRPALKKKAKKAIQRKKQGKQSKSLMQ</sequence>
<keyword evidence="1 2" id="KW-0694">RNA-binding</keyword>
<dbReference type="InterPro" id="IPR012677">
    <property type="entry name" value="Nucleotide-bd_a/b_plait_sf"/>
</dbReference>
<dbReference type="PANTHER" id="PTHR48025:SF1">
    <property type="entry name" value="RRM DOMAIN-CONTAINING PROTEIN"/>
    <property type="match status" value="1"/>
</dbReference>
<protein>
    <recommendedName>
        <fullName evidence="4">RRM domain-containing protein</fullName>
    </recommendedName>
</protein>
<evidence type="ECO:0000313" key="5">
    <source>
        <dbReference type="EMBL" id="KAK6751941.1"/>
    </source>
</evidence>
<proteinExistence type="predicted"/>
<evidence type="ECO:0000256" key="1">
    <source>
        <dbReference type="ARBA" id="ARBA00022884"/>
    </source>
</evidence>
<evidence type="ECO:0000256" key="2">
    <source>
        <dbReference type="PROSITE-ProRule" id="PRU00176"/>
    </source>
</evidence>
<feature type="region of interest" description="Disordered" evidence="3">
    <location>
        <begin position="472"/>
        <end position="540"/>
    </location>
</feature>
<feature type="domain" description="RRM" evidence="4">
    <location>
        <begin position="390"/>
        <end position="468"/>
    </location>
</feature>
<dbReference type="InterPro" id="IPR050502">
    <property type="entry name" value="Euk_RNA-bind_prot"/>
</dbReference>
<dbReference type="Pfam" id="PF00076">
    <property type="entry name" value="RRM_1"/>
    <property type="match status" value="1"/>
</dbReference>
<comment type="caution">
    <text evidence="5">The sequence shown here is derived from an EMBL/GenBank/DDBJ whole genome shotgun (WGS) entry which is preliminary data.</text>
</comment>
<gene>
    <name evidence="5" type="primary">Necator_chrIV.g16684</name>
    <name evidence="5" type="ORF">RB195_003387</name>
</gene>
<feature type="compositionally biased region" description="Basic and acidic residues" evidence="3">
    <location>
        <begin position="491"/>
        <end position="516"/>
    </location>
</feature>
<feature type="compositionally biased region" description="Basic and acidic residues" evidence="3">
    <location>
        <begin position="241"/>
        <end position="271"/>
    </location>
</feature>
<feature type="region of interest" description="Disordered" evidence="3">
    <location>
        <begin position="211"/>
        <end position="230"/>
    </location>
</feature>
<organism evidence="5 6">
    <name type="scientific">Necator americanus</name>
    <name type="common">Human hookworm</name>
    <dbReference type="NCBI Taxonomy" id="51031"/>
    <lineage>
        <taxon>Eukaryota</taxon>
        <taxon>Metazoa</taxon>
        <taxon>Ecdysozoa</taxon>
        <taxon>Nematoda</taxon>
        <taxon>Chromadorea</taxon>
        <taxon>Rhabditida</taxon>
        <taxon>Rhabditina</taxon>
        <taxon>Rhabditomorpha</taxon>
        <taxon>Strongyloidea</taxon>
        <taxon>Ancylostomatidae</taxon>
        <taxon>Bunostominae</taxon>
        <taxon>Necator</taxon>
    </lineage>
</organism>
<dbReference type="Gene3D" id="3.30.70.330">
    <property type="match status" value="2"/>
</dbReference>
<dbReference type="Proteomes" id="UP001303046">
    <property type="component" value="Unassembled WGS sequence"/>
</dbReference>
<dbReference type="CDD" id="cd12395">
    <property type="entry name" value="RRM2_RBM34"/>
    <property type="match status" value="1"/>
</dbReference>
<dbReference type="InterPro" id="IPR035979">
    <property type="entry name" value="RBD_domain_sf"/>
</dbReference>
<dbReference type="PROSITE" id="PS50102">
    <property type="entry name" value="RRM"/>
    <property type="match status" value="2"/>
</dbReference>
<feature type="region of interest" description="Disordered" evidence="3">
    <location>
        <begin position="237"/>
        <end position="286"/>
    </location>
</feature>
<feature type="region of interest" description="Disordered" evidence="3">
    <location>
        <begin position="83"/>
        <end position="167"/>
    </location>
</feature>
<dbReference type="EMBL" id="JAVFWL010000004">
    <property type="protein sequence ID" value="KAK6751941.1"/>
    <property type="molecule type" value="Genomic_DNA"/>
</dbReference>
<name>A0ABR1DNC3_NECAM</name>
<dbReference type="PANTHER" id="PTHR48025">
    <property type="entry name" value="OS02G0815200 PROTEIN"/>
    <property type="match status" value="1"/>
</dbReference>
<dbReference type="SUPFAM" id="SSF54928">
    <property type="entry name" value="RNA-binding domain, RBD"/>
    <property type="match status" value="2"/>
</dbReference>
<feature type="compositionally biased region" description="Polar residues" evidence="3">
    <location>
        <begin position="214"/>
        <end position="223"/>
    </location>
</feature>
<dbReference type="CDD" id="cd12394">
    <property type="entry name" value="RRM1_RBM34"/>
    <property type="match status" value="1"/>
</dbReference>